<evidence type="ECO:0000313" key="2">
    <source>
        <dbReference type="EMBL" id="GIU45284.1"/>
    </source>
</evidence>
<evidence type="ECO:0000256" key="1">
    <source>
        <dbReference type="SAM" id="MobiDB-lite"/>
    </source>
</evidence>
<feature type="compositionally biased region" description="Polar residues" evidence="1">
    <location>
        <begin position="31"/>
        <end position="52"/>
    </location>
</feature>
<organism evidence="2 3">
    <name type="scientific">Shewanella algidipiscicola</name>
    <dbReference type="NCBI Taxonomy" id="614070"/>
    <lineage>
        <taxon>Bacteria</taxon>
        <taxon>Pseudomonadati</taxon>
        <taxon>Pseudomonadota</taxon>
        <taxon>Gammaproteobacteria</taxon>
        <taxon>Alteromonadales</taxon>
        <taxon>Shewanellaceae</taxon>
        <taxon>Shewanella</taxon>
    </lineage>
</organism>
<gene>
    <name evidence="2" type="ORF">TUM4630_12980</name>
</gene>
<proteinExistence type="predicted"/>
<comment type="caution">
    <text evidence="2">The sequence shown here is derived from an EMBL/GenBank/DDBJ whole genome shotgun (WGS) entry which is preliminary data.</text>
</comment>
<name>A0ABQ4PD40_9GAMM</name>
<reference evidence="2 3" key="1">
    <citation type="submission" date="2021-05" db="EMBL/GenBank/DDBJ databases">
        <title>Molecular characterization for Shewanella algae harboring chromosomal blaOXA-55-like strains isolated from clinical and environment sample.</title>
        <authorList>
            <person name="Ohama Y."/>
            <person name="Aoki K."/>
            <person name="Harada S."/>
            <person name="Moriya K."/>
            <person name="Ishii Y."/>
            <person name="Tateda K."/>
        </authorList>
    </citation>
    <scope>NUCLEOTIDE SEQUENCE [LARGE SCALE GENOMIC DNA]</scope>
    <source>
        <strain evidence="2 3">LMG 23746</strain>
    </source>
</reference>
<protein>
    <submittedName>
        <fullName evidence="2">Uncharacterized protein</fullName>
    </submittedName>
</protein>
<dbReference type="EMBL" id="BPFB01000012">
    <property type="protein sequence ID" value="GIU45284.1"/>
    <property type="molecule type" value="Genomic_DNA"/>
</dbReference>
<sequence length="63" mass="7032">MQAHDNPKSKRNKVIFVGVKAKAATAAFNNKCQDKGSNSTAQHGNVEGTQWDQFRKQCRPTKE</sequence>
<feature type="region of interest" description="Disordered" evidence="1">
    <location>
        <begin position="31"/>
        <end position="63"/>
    </location>
</feature>
<accession>A0ABQ4PD40</accession>
<keyword evidence="3" id="KW-1185">Reference proteome</keyword>
<evidence type="ECO:0000313" key="3">
    <source>
        <dbReference type="Proteomes" id="UP000761574"/>
    </source>
</evidence>
<dbReference type="Proteomes" id="UP000761574">
    <property type="component" value="Unassembled WGS sequence"/>
</dbReference>